<gene>
    <name evidence="1" type="ORF">IFE19_01480</name>
</gene>
<name>A0ABX7SK87_9CAUL</name>
<dbReference type="InterPro" id="IPR056209">
    <property type="entry name" value="SU10_adaptor"/>
</dbReference>
<sequence length="200" mass="22424">MSLETYSDLCEAIAGWLNRSDLTARVPDFIRLAEAQMNRQLDCRQMVQTMQISISGEDYWLPNDFAGVKSLRLDGTPSTAPEYVLPEALDDAFAAPGRPCRYTITDRIVFDPVPDGVHAGRLRYRKRLCPLSATNRCNWLLKQHPDAYLYGALVQAAPYLEDDDRVGVWGGFFNAAIDQINADDKRQAFPGTVNARGRPL</sequence>
<proteinExistence type="predicted"/>
<accession>A0ABX7SK87</accession>
<keyword evidence="2" id="KW-1185">Reference proteome</keyword>
<evidence type="ECO:0000313" key="1">
    <source>
        <dbReference type="EMBL" id="QTC88107.1"/>
    </source>
</evidence>
<dbReference type="Proteomes" id="UP000663942">
    <property type="component" value="Chromosome"/>
</dbReference>
<reference evidence="1 2" key="1">
    <citation type="submission" date="2020-09" db="EMBL/GenBank/DDBJ databases">
        <title>Brevundimonas sp. LVF1 isolated from an oligotrophic pond in Goettingen, Germany.</title>
        <authorList>
            <person name="Friedrich I."/>
            <person name="Klassen A."/>
            <person name="Neubauer H."/>
            <person name="Schneider D."/>
            <person name="Hertel R."/>
            <person name="Daniel R."/>
        </authorList>
    </citation>
    <scope>NUCLEOTIDE SEQUENCE [LARGE SCALE GENOMIC DNA]</scope>
    <source>
        <strain evidence="1 2">LVF1</strain>
    </source>
</reference>
<evidence type="ECO:0008006" key="3">
    <source>
        <dbReference type="Google" id="ProtNLM"/>
    </source>
</evidence>
<dbReference type="EMBL" id="CP062006">
    <property type="protein sequence ID" value="QTC88107.1"/>
    <property type="molecule type" value="Genomic_DNA"/>
</dbReference>
<dbReference type="RefSeq" id="WP_207825077.1">
    <property type="nucleotide sequence ID" value="NZ_CP062006.1"/>
</dbReference>
<dbReference type="Pfam" id="PF24175">
    <property type="entry name" value="SU10_adaptor"/>
    <property type="match status" value="1"/>
</dbReference>
<evidence type="ECO:0000313" key="2">
    <source>
        <dbReference type="Proteomes" id="UP000663942"/>
    </source>
</evidence>
<protein>
    <recommendedName>
        <fullName evidence="3">Phage protein</fullName>
    </recommendedName>
</protein>
<organism evidence="1 2">
    <name type="scientific">Brevundimonas pondensis</name>
    <dbReference type="NCBI Taxonomy" id="2774189"/>
    <lineage>
        <taxon>Bacteria</taxon>
        <taxon>Pseudomonadati</taxon>
        <taxon>Pseudomonadota</taxon>
        <taxon>Alphaproteobacteria</taxon>
        <taxon>Caulobacterales</taxon>
        <taxon>Caulobacteraceae</taxon>
        <taxon>Brevundimonas</taxon>
    </lineage>
</organism>